<keyword evidence="4" id="KW-0479">Metal-binding</keyword>
<dbReference type="GO" id="GO:0019784">
    <property type="term" value="F:deNEDDylase activity"/>
    <property type="evidence" value="ECO:0000318"/>
    <property type="project" value="GO_Central"/>
</dbReference>
<dbReference type="GO" id="GO:0008237">
    <property type="term" value="F:metallopeptidase activity"/>
    <property type="evidence" value="ECO:0000318"/>
    <property type="project" value="GO_Central"/>
</dbReference>
<evidence type="ECO:0000259" key="9">
    <source>
        <dbReference type="PROSITE" id="PS50249"/>
    </source>
</evidence>
<dbReference type="GO" id="GO:0008180">
    <property type="term" value="C:COP9 signalosome"/>
    <property type="evidence" value="ECO:0000318"/>
    <property type="project" value="GO_Central"/>
</dbReference>
<dbReference type="InParanoid" id="A2F5S7"/>
<evidence type="ECO:0000256" key="6">
    <source>
        <dbReference type="ARBA" id="ARBA00022833"/>
    </source>
</evidence>
<dbReference type="eggNOG" id="KOG1554">
    <property type="taxonomic scope" value="Eukaryota"/>
</dbReference>
<evidence type="ECO:0000313" key="10">
    <source>
        <dbReference type="EMBL" id="EAX99712.1"/>
    </source>
</evidence>
<dbReference type="RefSeq" id="XP_001312642.1">
    <property type="nucleotide sequence ID" value="XM_001312641.1"/>
</dbReference>
<dbReference type="GO" id="GO:0005737">
    <property type="term" value="C:cytoplasm"/>
    <property type="evidence" value="ECO:0000318"/>
    <property type="project" value="GO_Central"/>
</dbReference>
<dbReference type="STRING" id="5722.A2F5S7"/>
<dbReference type="VEuPathDB" id="TrichDB:TVAG_472140"/>
<dbReference type="Gene3D" id="3.40.140.10">
    <property type="entry name" value="Cytidine Deaminase, domain 2"/>
    <property type="match status" value="1"/>
</dbReference>
<dbReference type="OrthoDB" id="10266268at2759"/>
<evidence type="ECO:0000256" key="4">
    <source>
        <dbReference type="ARBA" id="ARBA00022723"/>
    </source>
</evidence>
<dbReference type="PANTHER" id="PTHR10410">
    <property type="entry name" value="EUKARYOTIC TRANSLATION INITIATION FACTOR 3 -RELATED"/>
    <property type="match status" value="1"/>
</dbReference>
<dbReference type="CDD" id="cd08069">
    <property type="entry name" value="MPN_RPN11_CSN5"/>
    <property type="match status" value="1"/>
</dbReference>
<dbReference type="OMA" id="VKMKLFQ"/>
<evidence type="ECO:0000256" key="5">
    <source>
        <dbReference type="ARBA" id="ARBA00022801"/>
    </source>
</evidence>
<keyword evidence="5" id="KW-0378">Hydrolase</keyword>
<dbReference type="SUPFAM" id="SSF102712">
    <property type="entry name" value="JAB1/MPN domain"/>
    <property type="match status" value="1"/>
</dbReference>
<proteinExistence type="predicted"/>
<dbReference type="EMBL" id="DS113627">
    <property type="protein sequence ID" value="EAX99712.1"/>
    <property type="molecule type" value="Genomic_DNA"/>
</dbReference>
<reference evidence="10" key="1">
    <citation type="submission" date="2006-10" db="EMBL/GenBank/DDBJ databases">
        <authorList>
            <person name="Amadeo P."/>
            <person name="Zhao Q."/>
            <person name="Wortman J."/>
            <person name="Fraser-Liggett C."/>
            <person name="Carlton J."/>
        </authorList>
    </citation>
    <scope>NUCLEOTIDE SEQUENCE</scope>
    <source>
        <strain evidence="10">G3</strain>
    </source>
</reference>
<evidence type="ECO:0000256" key="2">
    <source>
        <dbReference type="ARBA" id="ARBA00004496"/>
    </source>
</evidence>
<keyword evidence="7" id="KW-0539">Nucleus</keyword>
<dbReference type="SMART" id="SM00232">
    <property type="entry name" value="JAB_MPN"/>
    <property type="match status" value="1"/>
</dbReference>
<keyword evidence="3" id="KW-0963">Cytoplasm</keyword>
<name>A2F5S7_TRIV3</name>
<dbReference type="KEGG" id="tva:4757526"/>
<organism evidence="10 11">
    <name type="scientific">Trichomonas vaginalis (strain ATCC PRA-98 / G3)</name>
    <dbReference type="NCBI Taxonomy" id="412133"/>
    <lineage>
        <taxon>Eukaryota</taxon>
        <taxon>Metamonada</taxon>
        <taxon>Parabasalia</taxon>
        <taxon>Trichomonadida</taxon>
        <taxon>Trichomonadidae</taxon>
        <taxon>Trichomonas</taxon>
    </lineage>
</organism>
<keyword evidence="6" id="KW-0862">Zinc</keyword>
<dbReference type="InterPro" id="IPR037518">
    <property type="entry name" value="MPN"/>
</dbReference>
<evidence type="ECO:0000256" key="1">
    <source>
        <dbReference type="ARBA" id="ARBA00004123"/>
    </source>
</evidence>
<sequence length="296" mass="32971">MEDIDESFFYTFDSEEYNKLWAEVKNSEDPVLYKTCIITPRALITMVDHAIAGDRNEILGFCLGKATKNTILVNDVFSTTTLGTETNCYATTESYVQYFAVKESLELSGRQSANVSGWYHSHPDYGCWLSTTDVIAQNIMQATGPMVALVVDPIKTANTGKVFLGAFRNFPQSYISSQHNFGNSLIPSEKIKDYGASAGKYYQLAINYFLTDSDKLVLNDIIQHSWGEELAESPLIANSIFIAAQINDQAAKRINMLANNVMSGTDIETLKNIVRGINEDRRAGIMIQKMKSEVFG</sequence>
<dbReference type="PROSITE" id="PS50249">
    <property type="entry name" value="MPN"/>
    <property type="match status" value="1"/>
</dbReference>
<dbReference type="AlphaFoldDB" id="A2F5S7"/>
<dbReference type="GO" id="GO:0046872">
    <property type="term" value="F:metal ion binding"/>
    <property type="evidence" value="ECO:0007669"/>
    <property type="project" value="UniProtKB-KW"/>
</dbReference>
<comment type="function">
    <text evidence="8">Catalytic component of the COP9 signalosome (CSN) complex that acts as an regulator of the ubiquitin (Ubl) conjugation pathway by mediating the deneddylation of the cullin subunit of SCF-type E3 ubiquitin-protein ligase complexes. The CSN complex is involved in the regulation of the mating pheromone response.</text>
</comment>
<evidence type="ECO:0000313" key="11">
    <source>
        <dbReference type="Proteomes" id="UP000001542"/>
    </source>
</evidence>
<dbReference type="FunFam" id="3.40.140.10:FF:000076">
    <property type="entry name" value="COP9 signalosome complex subunit 5"/>
    <property type="match status" value="1"/>
</dbReference>
<evidence type="ECO:0000256" key="7">
    <source>
        <dbReference type="ARBA" id="ARBA00023242"/>
    </source>
</evidence>
<dbReference type="Proteomes" id="UP000001542">
    <property type="component" value="Unassembled WGS sequence"/>
</dbReference>
<dbReference type="Pfam" id="PF01398">
    <property type="entry name" value="JAB"/>
    <property type="match status" value="1"/>
</dbReference>
<dbReference type="FunCoup" id="A2F5S7">
    <property type="interactions" value="819"/>
</dbReference>
<evidence type="ECO:0000256" key="8">
    <source>
        <dbReference type="ARBA" id="ARBA00056505"/>
    </source>
</evidence>
<protein>
    <submittedName>
        <fullName evidence="10">Clan MP, family M67, Poh1-like metallopeptidase</fullName>
    </submittedName>
</protein>
<feature type="domain" description="MPN" evidence="9">
    <location>
        <begin position="36"/>
        <end position="173"/>
    </location>
</feature>
<gene>
    <name evidence="10" type="ORF">TVAG_472140</name>
</gene>
<dbReference type="GO" id="GO:0051726">
    <property type="term" value="P:regulation of cell cycle"/>
    <property type="evidence" value="ECO:0000318"/>
    <property type="project" value="GO_Central"/>
</dbReference>
<keyword evidence="11" id="KW-1185">Reference proteome</keyword>
<dbReference type="InterPro" id="IPR050242">
    <property type="entry name" value="JAMM_MPN+_peptidase_M67A"/>
</dbReference>
<evidence type="ECO:0000256" key="3">
    <source>
        <dbReference type="ARBA" id="ARBA00022490"/>
    </source>
</evidence>
<dbReference type="SMR" id="A2F5S7"/>
<accession>A2F5S7</accession>
<reference evidence="10" key="2">
    <citation type="journal article" date="2007" name="Science">
        <title>Draft genome sequence of the sexually transmitted pathogen Trichomonas vaginalis.</title>
        <authorList>
            <person name="Carlton J.M."/>
            <person name="Hirt R.P."/>
            <person name="Silva J.C."/>
            <person name="Delcher A.L."/>
            <person name="Schatz M."/>
            <person name="Zhao Q."/>
            <person name="Wortman J.R."/>
            <person name="Bidwell S.L."/>
            <person name="Alsmark U.C.M."/>
            <person name="Besteiro S."/>
            <person name="Sicheritz-Ponten T."/>
            <person name="Noel C.J."/>
            <person name="Dacks J.B."/>
            <person name="Foster P.G."/>
            <person name="Simillion C."/>
            <person name="Van de Peer Y."/>
            <person name="Miranda-Saavedra D."/>
            <person name="Barton G.J."/>
            <person name="Westrop G.D."/>
            <person name="Mueller S."/>
            <person name="Dessi D."/>
            <person name="Fiori P.L."/>
            <person name="Ren Q."/>
            <person name="Paulsen I."/>
            <person name="Zhang H."/>
            <person name="Bastida-Corcuera F.D."/>
            <person name="Simoes-Barbosa A."/>
            <person name="Brown M.T."/>
            <person name="Hayes R.D."/>
            <person name="Mukherjee M."/>
            <person name="Okumura C.Y."/>
            <person name="Schneider R."/>
            <person name="Smith A.J."/>
            <person name="Vanacova S."/>
            <person name="Villalvazo M."/>
            <person name="Haas B.J."/>
            <person name="Pertea M."/>
            <person name="Feldblyum T.V."/>
            <person name="Utterback T.R."/>
            <person name="Shu C.L."/>
            <person name="Osoegawa K."/>
            <person name="de Jong P.J."/>
            <person name="Hrdy I."/>
            <person name="Horvathova L."/>
            <person name="Zubacova Z."/>
            <person name="Dolezal P."/>
            <person name="Malik S.B."/>
            <person name="Logsdon J.M. Jr."/>
            <person name="Henze K."/>
            <person name="Gupta A."/>
            <person name="Wang C.C."/>
            <person name="Dunne R.L."/>
            <person name="Upcroft J.A."/>
            <person name="Upcroft P."/>
            <person name="White O."/>
            <person name="Salzberg S.L."/>
            <person name="Tang P."/>
            <person name="Chiu C.-H."/>
            <person name="Lee Y.-S."/>
            <person name="Embley T.M."/>
            <person name="Coombs G.H."/>
            <person name="Mottram J.C."/>
            <person name="Tachezy J."/>
            <person name="Fraser-Liggett C.M."/>
            <person name="Johnson P.J."/>
        </authorList>
    </citation>
    <scope>NUCLEOTIDE SEQUENCE [LARGE SCALE GENOMIC DNA]</scope>
    <source>
        <strain evidence="10">G3</strain>
    </source>
</reference>
<comment type="subcellular location">
    <subcellularLocation>
        <location evidence="2">Cytoplasm</location>
    </subcellularLocation>
    <subcellularLocation>
        <location evidence="1">Nucleus</location>
    </subcellularLocation>
</comment>
<dbReference type="VEuPathDB" id="TrichDB:TVAGG3_0872010"/>
<dbReference type="InterPro" id="IPR000555">
    <property type="entry name" value="JAMM/MPN+_dom"/>
</dbReference>